<sequence length="318" mass="34958">MTRAALTAAAAAVAALTVLLQVGHAGAFGIPEFLEFGECPPIQPMANLNFERYSGFWFDIDMVPNEYADITNCTMTNYTWTDDLMLVEARGLNAEGLKMKQNSLMYPTEGEPGVLTVEAEGSAQRALRGGGHGLRNLLLRPLLHVHDGLPRRLLLDRGPAPHSGPLPLIAHCKDQLHKWDIDTSTMLPVRQGKNCPYMNKLDAVLDYSARIQAKARAREVAVNKVKIDVTAEGVQTVTDHRHHTEEEMDEERVESSVPMPEMSEKEVVVVNEVMPNMRAQHTEKQEPNGSDVTTPNTGLLVLLLAAIMILVTAPPSLT</sequence>
<protein>
    <submittedName>
        <fullName evidence="3">Uncharacterized protein</fullName>
    </submittedName>
</protein>
<dbReference type="Gene3D" id="2.40.128.20">
    <property type="match status" value="1"/>
</dbReference>
<feature type="region of interest" description="Disordered" evidence="1">
    <location>
        <begin position="239"/>
        <end position="261"/>
    </location>
</feature>
<evidence type="ECO:0000256" key="1">
    <source>
        <dbReference type="SAM" id="MobiDB-lite"/>
    </source>
</evidence>
<comment type="caution">
    <text evidence="3">The sequence shown here is derived from an EMBL/GenBank/DDBJ whole genome shotgun (WGS) entry which is preliminary data.</text>
</comment>
<evidence type="ECO:0000313" key="3">
    <source>
        <dbReference type="EMBL" id="KAK8400909.1"/>
    </source>
</evidence>
<dbReference type="SUPFAM" id="SSF50814">
    <property type="entry name" value="Lipocalins"/>
    <property type="match status" value="1"/>
</dbReference>
<dbReference type="EMBL" id="JARAKH010000009">
    <property type="protein sequence ID" value="KAK8400909.1"/>
    <property type="molecule type" value="Genomic_DNA"/>
</dbReference>
<dbReference type="EMBL" id="JARAKH010000009">
    <property type="protein sequence ID" value="KAK8400911.1"/>
    <property type="molecule type" value="Genomic_DNA"/>
</dbReference>
<keyword evidence="4" id="KW-1185">Reference proteome</keyword>
<feature type="signal peptide" evidence="2">
    <location>
        <begin position="1"/>
        <end position="27"/>
    </location>
</feature>
<reference evidence="3 4" key="1">
    <citation type="submission" date="2023-03" db="EMBL/GenBank/DDBJ databases">
        <title>High-quality genome of Scylla paramamosain provides insights in environmental adaptation.</title>
        <authorList>
            <person name="Zhang L."/>
        </authorList>
    </citation>
    <scope>NUCLEOTIDE SEQUENCE [LARGE SCALE GENOMIC DNA]</scope>
    <source>
        <strain evidence="3">LZ_2023a</strain>
        <tissue evidence="3">Muscle</tissue>
    </source>
</reference>
<keyword evidence="2" id="KW-0732">Signal</keyword>
<dbReference type="InterPro" id="IPR012674">
    <property type="entry name" value="Calycin"/>
</dbReference>
<dbReference type="EMBL" id="JARAKH010000009">
    <property type="protein sequence ID" value="KAK8400910.1"/>
    <property type="molecule type" value="Genomic_DNA"/>
</dbReference>
<accession>A0AAW0UL88</accession>
<dbReference type="AlphaFoldDB" id="A0AAW0UL88"/>
<proteinExistence type="predicted"/>
<gene>
    <name evidence="3" type="ORF">O3P69_002583</name>
</gene>
<organism evidence="3 4">
    <name type="scientific">Scylla paramamosain</name>
    <name type="common">Mud crab</name>
    <dbReference type="NCBI Taxonomy" id="85552"/>
    <lineage>
        <taxon>Eukaryota</taxon>
        <taxon>Metazoa</taxon>
        <taxon>Ecdysozoa</taxon>
        <taxon>Arthropoda</taxon>
        <taxon>Crustacea</taxon>
        <taxon>Multicrustacea</taxon>
        <taxon>Malacostraca</taxon>
        <taxon>Eumalacostraca</taxon>
        <taxon>Eucarida</taxon>
        <taxon>Decapoda</taxon>
        <taxon>Pleocyemata</taxon>
        <taxon>Brachyura</taxon>
        <taxon>Eubrachyura</taxon>
        <taxon>Portunoidea</taxon>
        <taxon>Portunidae</taxon>
        <taxon>Portuninae</taxon>
        <taxon>Scylla</taxon>
    </lineage>
</organism>
<dbReference type="EMBL" id="JARAKH010000009">
    <property type="protein sequence ID" value="KAK8400907.1"/>
    <property type="molecule type" value="Genomic_DNA"/>
</dbReference>
<dbReference type="EMBL" id="JARAKH010000009">
    <property type="protein sequence ID" value="KAK8400908.1"/>
    <property type="molecule type" value="Genomic_DNA"/>
</dbReference>
<feature type="chain" id="PRO_5044717146" evidence="2">
    <location>
        <begin position="28"/>
        <end position="318"/>
    </location>
</feature>
<evidence type="ECO:0000313" key="4">
    <source>
        <dbReference type="Proteomes" id="UP001487740"/>
    </source>
</evidence>
<dbReference type="Proteomes" id="UP001487740">
    <property type="component" value="Unassembled WGS sequence"/>
</dbReference>
<evidence type="ECO:0000256" key="2">
    <source>
        <dbReference type="SAM" id="SignalP"/>
    </source>
</evidence>
<name>A0AAW0UL88_SCYPA</name>